<name>A0A2J6QBC4_9HELO</name>
<sequence length="174" mass="18801">MGSSPEEDTALWQLLQQIFTHWTCWATAAPTSAAWGCCGDQCIVAGLRGQQLSLSQREQPSQRCGSLKNQSRSLQQAALLLDDHWRRIRSKPIKTAGCFAVNSPRAASPCSPCSPPPAAAQRWTQSGLDPFASCGPIILPSFHTTITFSLSILLHHTAFSFPLVVVSPPSSSLE</sequence>
<dbReference type="Proteomes" id="UP000235672">
    <property type="component" value="Unassembled WGS sequence"/>
</dbReference>
<evidence type="ECO:0000313" key="1">
    <source>
        <dbReference type="EMBL" id="PMD23570.1"/>
    </source>
</evidence>
<accession>A0A2J6QBC4</accession>
<dbReference type="EMBL" id="KZ613474">
    <property type="protein sequence ID" value="PMD23570.1"/>
    <property type="molecule type" value="Genomic_DNA"/>
</dbReference>
<keyword evidence="2" id="KW-1185">Reference proteome</keyword>
<gene>
    <name evidence="1" type="ORF">NA56DRAFT_700960</name>
</gene>
<protein>
    <submittedName>
        <fullName evidence="1">Uncharacterized protein</fullName>
    </submittedName>
</protein>
<evidence type="ECO:0000313" key="2">
    <source>
        <dbReference type="Proteomes" id="UP000235672"/>
    </source>
</evidence>
<dbReference type="AlphaFoldDB" id="A0A2J6QBC4"/>
<reference evidence="1 2" key="1">
    <citation type="submission" date="2016-05" db="EMBL/GenBank/DDBJ databases">
        <title>A degradative enzymes factory behind the ericoid mycorrhizal symbiosis.</title>
        <authorList>
            <consortium name="DOE Joint Genome Institute"/>
            <person name="Martino E."/>
            <person name="Morin E."/>
            <person name="Grelet G."/>
            <person name="Kuo A."/>
            <person name="Kohler A."/>
            <person name="Daghino S."/>
            <person name="Barry K."/>
            <person name="Choi C."/>
            <person name="Cichocki N."/>
            <person name="Clum A."/>
            <person name="Copeland A."/>
            <person name="Hainaut M."/>
            <person name="Haridas S."/>
            <person name="Labutti K."/>
            <person name="Lindquist E."/>
            <person name="Lipzen A."/>
            <person name="Khouja H.-R."/>
            <person name="Murat C."/>
            <person name="Ohm R."/>
            <person name="Olson A."/>
            <person name="Spatafora J."/>
            <person name="Veneault-Fourrey C."/>
            <person name="Henrissat B."/>
            <person name="Grigoriev I."/>
            <person name="Martin F."/>
            <person name="Perotto S."/>
        </authorList>
    </citation>
    <scope>NUCLEOTIDE SEQUENCE [LARGE SCALE GENOMIC DNA]</scope>
    <source>
        <strain evidence="1 2">UAMH 7357</strain>
    </source>
</reference>
<organism evidence="1 2">
    <name type="scientific">Hyaloscypha hepaticicola</name>
    <dbReference type="NCBI Taxonomy" id="2082293"/>
    <lineage>
        <taxon>Eukaryota</taxon>
        <taxon>Fungi</taxon>
        <taxon>Dikarya</taxon>
        <taxon>Ascomycota</taxon>
        <taxon>Pezizomycotina</taxon>
        <taxon>Leotiomycetes</taxon>
        <taxon>Helotiales</taxon>
        <taxon>Hyaloscyphaceae</taxon>
        <taxon>Hyaloscypha</taxon>
    </lineage>
</organism>
<proteinExistence type="predicted"/>